<keyword evidence="1" id="KW-0949">S-adenosyl-L-methionine</keyword>
<keyword evidence="1 4" id="KW-0489">Methyltransferase</keyword>
<proteinExistence type="predicted"/>
<keyword evidence="1" id="KW-0506">mRNA capping</keyword>
<sequence>MSRRSMEASSDSDSDEDGTNFKRRKISSSESRNGSRDVIKAKSVLQEPLPNFTASCHLKQLPSPNWTAKRTYFDRDNPEDNPCPVVVPSRPERGRNGTNTDYNANGNGVIPHPHEHLSAREISNFMGFGKGKGLANYLAEVDTLTGPKFSIEEFDDKVNVLGICLADMELQSVDDVSVKESIKWIISDDKPTLTFDMLVKGRKVGTQVTSIEIDPDNAFIDPHLYDELIECKKLFQNLSKNDYQIVRSKGNLFEKLNKGPFLCRAAMKIANLDVVLNHELTQPVTRAGHRVLSMRDLFYFADVCGGPGGFTEYILWKKKWEAKGFGLTLKGEVDFDITNFLVETETFQTFYGEANDGNIYNPVNVSSFIQHVIANTGKKGVHLMMADGGFSVTQRENMQEVLCHQIILSQIYVALAIVRVGGHAVCKLFDVVTPFTAALIYLMYYCFESVTIHKPLASRPANSERYLICKWKKSEKVTSHITSYLGDCHQKMWMYMNGGNKEAILELVPVTLLASVLDPFYIYLRDCNNRIARSQIVTLKRMVAFVKDRTLNNNEMQEEARIKAIKHWGIPKELPAPAMFKTPDNGCKAVMQELPLTMLRRPEKDLAPENIELLFKSAYDWRFVPTTGFKKVSNRGFYLSLGQGSLYRYHESQWVSVPQFAQKLLMPSNTLVYGEFGNEIYGNSGAEQTVIPVFHIIDALMLGGMDLRNVHCTQRQEMSVKFAEAHTMPGTLQIRAKALIRMEHLAMFIQKLQYRLVKGAGNGARVVCPLDMTNPDSPFIIPSGLLFLKITKDPWQMALNFQSHKKFFFNTVSGVSNDHIPGDAISGFFHTMGNRVLWTWDSETNVTVTKLDADDPRINYFSQTRVHTCNLVSFINYMIRQRPSVTPPKTTLYIGAQKSTKQDGAETPTSSGLKNM</sequence>
<dbReference type="GO" id="GO:0004483">
    <property type="term" value="F:methyltransferase cap1 activity"/>
    <property type="evidence" value="ECO:0007669"/>
    <property type="project" value="UniProtKB-UniRule"/>
</dbReference>
<dbReference type="GO" id="GO:0005737">
    <property type="term" value="C:cytoplasm"/>
    <property type="evidence" value="ECO:0007669"/>
    <property type="project" value="TreeGrafter"/>
</dbReference>
<dbReference type="Proteomes" id="UP000198287">
    <property type="component" value="Unassembled WGS sequence"/>
</dbReference>
<evidence type="ECO:0000313" key="4">
    <source>
        <dbReference type="EMBL" id="OXA59383.1"/>
    </source>
</evidence>
<feature type="compositionally biased region" description="Polar residues" evidence="2">
    <location>
        <begin position="907"/>
        <end position="916"/>
    </location>
</feature>
<reference evidence="4 5" key="1">
    <citation type="submission" date="2015-12" db="EMBL/GenBank/DDBJ databases">
        <title>The genome of Folsomia candida.</title>
        <authorList>
            <person name="Faddeeva A."/>
            <person name="Derks M.F."/>
            <person name="Anvar Y."/>
            <person name="Smit S."/>
            <person name="Van Straalen N."/>
            <person name="Roelofs D."/>
        </authorList>
    </citation>
    <scope>NUCLEOTIDE SEQUENCE [LARGE SCALE GENOMIC DNA]</scope>
    <source>
        <strain evidence="4 5">VU population</strain>
        <tissue evidence="4">Whole body</tissue>
    </source>
</reference>
<dbReference type="GO" id="GO:0032259">
    <property type="term" value="P:methylation"/>
    <property type="evidence" value="ECO:0007669"/>
    <property type="project" value="UniProtKB-KW"/>
</dbReference>
<dbReference type="EC" id="2.1.1.57" evidence="1"/>
<comment type="caution">
    <text evidence="4">The sequence shown here is derived from an EMBL/GenBank/DDBJ whole genome shotgun (WGS) entry which is preliminary data.</text>
</comment>
<keyword evidence="1" id="KW-0507">mRNA processing</keyword>
<keyword evidence="1" id="KW-0539">Nucleus</keyword>
<dbReference type="PROSITE" id="PS51613">
    <property type="entry name" value="SAM_MT_RRMJ"/>
    <property type="match status" value="1"/>
</dbReference>
<dbReference type="PANTHER" id="PTHR16121:SF0">
    <property type="entry name" value="CAP-SPECIFIC MRNA (NUCLEOSIDE-2'-O-)-METHYLTRANSFERASE 1"/>
    <property type="match status" value="1"/>
</dbReference>
<dbReference type="GO" id="GO:0016556">
    <property type="term" value="P:mRNA modification"/>
    <property type="evidence" value="ECO:0007669"/>
    <property type="project" value="UniProtKB-UniRule"/>
</dbReference>
<dbReference type="InterPro" id="IPR050851">
    <property type="entry name" value="mRNA_Cap_2O-Ribose_MeTrfase"/>
</dbReference>
<protein>
    <recommendedName>
        <fullName evidence="1">Cap-specific mRNA (nucleoside-2'-O-)-methyltransferase 1</fullName>
        <ecNumber evidence="1">2.1.1.57</ecNumber>
    </recommendedName>
    <alternativeName>
        <fullName evidence="1">Cap1 2'O-ribose methyltransferase 1</fullName>
    </alternativeName>
</protein>
<name>A0A226EP12_FOLCA</name>
<dbReference type="Gene3D" id="3.40.50.12760">
    <property type="match status" value="1"/>
</dbReference>
<evidence type="ECO:0000256" key="1">
    <source>
        <dbReference type="RuleBase" id="RU368012"/>
    </source>
</evidence>
<dbReference type="OrthoDB" id="10251234at2759"/>
<accession>A0A226EP12</accession>
<organism evidence="4 5">
    <name type="scientific">Folsomia candida</name>
    <name type="common">Springtail</name>
    <dbReference type="NCBI Taxonomy" id="158441"/>
    <lineage>
        <taxon>Eukaryota</taxon>
        <taxon>Metazoa</taxon>
        <taxon>Ecdysozoa</taxon>
        <taxon>Arthropoda</taxon>
        <taxon>Hexapoda</taxon>
        <taxon>Collembola</taxon>
        <taxon>Entomobryomorpha</taxon>
        <taxon>Isotomoidea</taxon>
        <taxon>Isotomidae</taxon>
        <taxon>Proisotominae</taxon>
        <taxon>Folsomia</taxon>
    </lineage>
</organism>
<evidence type="ECO:0000313" key="5">
    <source>
        <dbReference type="Proteomes" id="UP000198287"/>
    </source>
</evidence>
<keyword evidence="5" id="KW-1185">Reference proteome</keyword>
<evidence type="ECO:0000256" key="2">
    <source>
        <dbReference type="SAM" id="MobiDB-lite"/>
    </source>
</evidence>
<feature type="region of interest" description="Disordered" evidence="2">
    <location>
        <begin position="69"/>
        <end position="97"/>
    </location>
</feature>
<dbReference type="SUPFAM" id="SSF53335">
    <property type="entry name" value="S-adenosyl-L-methionine-dependent methyltransferases"/>
    <property type="match status" value="1"/>
</dbReference>
<dbReference type="GO" id="GO:0005634">
    <property type="term" value="C:nucleus"/>
    <property type="evidence" value="ECO:0007669"/>
    <property type="project" value="UniProtKB-SubCell"/>
</dbReference>
<comment type="function">
    <text evidence="1">S-adenosyl-L-methionine-dependent methyltransferase that mediates RNA cap1 2'-O-ribose methylation to the 5'-cap structure of RNAs. Methylates the ribose of the first nucleotide of a m(7)GpppG-capped mRNA to produce m(7)GpppNmp (cap1).</text>
</comment>
<dbReference type="GO" id="GO:0006370">
    <property type="term" value="P:7-methylguanosine mRNA capping"/>
    <property type="evidence" value="ECO:0007669"/>
    <property type="project" value="UniProtKB-UniRule"/>
</dbReference>
<comment type="subcellular location">
    <subcellularLocation>
        <location evidence="1">Nucleus</location>
    </subcellularLocation>
</comment>
<dbReference type="Pfam" id="PF01728">
    <property type="entry name" value="FtsJ"/>
    <property type="match status" value="1"/>
</dbReference>
<feature type="region of interest" description="Disordered" evidence="2">
    <location>
        <begin position="897"/>
        <end position="916"/>
    </location>
</feature>
<dbReference type="InterPro" id="IPR029063">
    <property type="entry name" value="SAM-dependent_MTases_sf"/>
</dbReference>
<dbReference type="EMBL" id="LNIX01000002">
    <property type="protein sequence ID" value="OXA59383.1"/>
    <property type="molecule type" value="Genomic_DNA"/>
</dbReference>
<evidence type="ECO:0000259" key="3">
    <source>
        <dbReference type="PROSITE" id="PS51613"/>
    </source>
</evidence>
<dbReference type="OMA" id="CTLFLCK"/>
<dbReference type="InterPro" id="IPR025816">
    <property type="entry name" value="RrmJ-type_MeTrfase"/>
</dbReference>
<dbReference type="GO" id="GO:0003676">
    <property type="term" value="F:nucleic acid binding"/>
    <property type="evidence" value="ECO:0007669"/>
    <property type="project" value="UniProtKB-UniRule"/>
</dbReference>
<gene>
    <name evidence="4" type="ORF">Fcan01_06169</name>
</gene>
<dbReference type="PANTHER" id="PTHR16121">
    <property type="entry name" value="CAP-SPECIFIC MRNA (NUCLEOSIDE-2'-O-)-METHYLTRANSFERASE 1-RELATED"/>
    <property type="match status" value="1"/>
</dbReference>
<keyword evidence="1 4" id="KW-0808">Transferase</keyword>
<feature type="region of interest" description="Disordered" evidence="2">
    <location>
        <begin position="1"/>
        <end position="39"/>
    </location>
</feature>
<dbReference type="AlphaFoldDB" id="A0A226EP12"/>
<dbReference type="InterPro" id="IPR002877">
    <property type="entry name" value="RNA_MeTrfase_FtsJ_dom"/>
</dbReference>
<comment type="catalytic activity">
    <reaction evidence="1">
        <text>a 5'-end (N(7)-methyl 5'-triphosphoguanosine)-ribonucleoside in mRNA + S-adenosyl-L-methionine = a 5'-end (N(7)-methyl 5'-triphosphoguanosine)-(2'-O-methyl-ribonucleoside) in mRNA + S-adenosyl-L-homocysteine + H(+)</text>
        <dbReference type="Rhea" id="RHEA:67020"/>
        <dbReference type="Rhea" id="RHEA-COMP:17167"/>
        <dbReference type="Rhea" id="RHEA-COMP:17168"/>
        <dbReference type="ChEBI" id="CHEBI:15378"/>
        <dbReference type="ChEBI" id="CHEBI:57856"/>
        <dbReference type="ChEBI" id="CHEBI:59789"/>
        <dbReference type="ChEBI" id="CHEBI:156461"/>
        <dbReference type="ChEBI" id="CHEBI:167609"/>
        <dbReference type="EC" id="2.1.1.57"/>
    </reaction>
</comment>
<feature type="domain" description="RrmJ-type SAM-dependent 2'-O-MTase" evidence="3">
    <location>
        <begin position="260"/>
        <end position="473"/>
    </location>
</feature>